<proteinExistence type="predicted"/>
<feature type="domain" description="N-acetyltransferase" evidence="3">
    <location>
        <begin position="13"/>
        <end position="147"/>
    </location>
</feature>
<dbReference type="EMBL" id="PGTM01000004">
    <property type="protein sequence ID" value="PJF37366.1"/>
    <property type="molecule type" value="Genomic_DNA"/>
</dbReference>
<evidence type="ECO:0000256" key="1">
    <source>
        <dbReference type="ARBA" id="ARBA00022679"/>
    </source>
</evidence>
<dbReference type="Pfam" id="PF00583">
    <property type="entry name" value="Acetyltransf_1"/>
    <property type="match status" value="1"/>
</dbReference>
<dbReference type="SUPFAM" id="SSF55729">
    <property type="entry name" value="Acyl-CoA N-acyltransferases (Nat)"/>
    <property type="match status" value="1"/>
</dbReference>
<evidence type="ECO:0000313" key="4">
    <source>
        <dbReference type="EMBL" id="PJF37366.1"/>
    </source>
</evidence>
<dbReference type="Proteomes" id="UP000229681">
    <property type="component" value="Unassembled WGS sequence"/>
</dbReference>
<evidence type="ECO:0000313" key="5">
    <source>
        <dbReference type="Proteomes" id="UP000229681"/>
    </source>
</evidence>
<dbReference type="CDD" id="cd04301">
    <property type="entry name" value="NAT_SF"/>
    <property type="match status" value="1"/>
</dbReference>
<protein>
    <recommendedName>
        <fullName evidence="3">N-acetyltransferase domain-containing protein</fullName>
    </recommendedName>
</protein>
<evidence type="ECO:0000256" key="2">
    <source>
        <dbReference type="ARBA" id="ARBA00023315"/>
    </source>
</evidence>
<sequence>MQERLDSSQLALSAVRLATEQDIPAIQRLINANLDKVLPRTDDEIRELLPTWWVAVEDGEIVGTCCLEIYSRKIAELRSLVVSENARRKGYGAALVKVATETAQALNIRQVLVVTSTPEFFESLGFGTALDEKYALFWNGSGSVKAPRQPKAD</sequence>
<gene>
    <name evidence="4" type="ORF">CUN49_00720</name>
</gene>
<dbReference type="InterPro" id="IPR016181">
    <property type="entry name" value="Acyl_CoA_acyltransferase"/>
</dbReference>
<name>A0A2M8PIJ5_9CHLR</name>
<reference evidence="4 5" key="1">
    <citation type="submission" date="2017-11" db="EMBL/GenBank/DDBJ databases">
        <title>Evolution of Phototrophy in the Chloroflexi Phylum Driven by Horizontal Gene Transfer.</title>
        <authorList>
            <person name="Ward L.M."/>
            <person name="Hemp J."/>
            <person name="Shih P.M."/>
            <person name="Mcglynn S.E."/>
            <person name="Fischer W."/>
        </authorList>
    </citation>
    <scope>NUCLEOTIDE SEQUENCE [LARGE SCALE GENOMIC DNA]</scope>
    <source>
        <strain evidence="4">JP3_13</strain>
    </source>
</reference>
<comment type="caution">
    <text evidence="4">The sequence shown here is derived from an EMBL/GenBank/DDBJ whole genome shotgun (WGS) entry which is preliminary data.</text>
</comment>
<dbReference type="PANTHER" id="PTHR43877:SF8">
    <property type="entry name" value="N-ACETYLGLUTAMATE SYNTHASE-RELATED"/>
    <property type="match status" value="1"/>
</dbReference>
<dbReference type="AlphaFoldDB" id="A0A2M8PIJ5"/>
<evidence type="ECO:0000259" key="3">
    <source>
        <dbReference type="PROSITE" id="PS51186"/>
    </source>
</evidence>
<dbReference type="PROSITE" id="PS51186">
    <property type="entry name" value="GNAT"/>
    <property type="match status" value="1"/>
</dbReference>
<keyword evidence="1" id="KW-0808">Transferase</keyword>
<dbReference type="GO" id="GO:0016747">
    <property type="term" value="F:acyltransferase activity, transferring groups other than amino-acyl groups"/>
    <property type="evidence" value="ECO:0007669"/>
    <property type="project" value="InterPro"/>
</dbReference>
<accession>A0A2M8PIJ5</accession>
<dbReference type="Gene3D" id="3.40.630.30">
    <property type="match status" value="1"/>
</dbReference>
<organism evidence="4 5">
    <name type="scientific">Candidatus Thermofonsia Clade 1 bacterium</name>
    <dbReference type="NCBI Taxonomy" id="2364210"/>
    <lineage>
        <taxon>Bacteria</taxon>
        <taxon>Bacillati</taxon>
        <taxon>Chloroflexota</taxon>
        <taxon>Candidatus Thermofontia</taxon>
        <taxon>Candidatus Thermofonsia Clade 1</taxon>
    </lineage>
</organism>
<dbReference type="PANTHER" id="PTHR43877">
    <property type="entry name" value="AMINOALKYLPHOSPHONATE N-ACETYLTRANSFERASE-RELATED-RELATED"/>
    <property type="match status" value="1"/>
</dbReference>
<dbReference type="InterPro" id="IPR050832">
    <property type="entry name" value="Bact_Acetyltransf"/>
</dbReference>
<keyword evidence="2" id="KW-0012">Acyltransferase</keyword>
<dbReference type="InterPro" id="IPR000182">
    <property type="entry name" value="GNAT_dom"/>
</dbReference>